<dbReference type="Pfam" id="PF00999">
    <property type="entry name" value="Na_H_Exchanger"/>
    <property type="match status" value="1"/>
</dbReference>
<feature type="domain" description="RCK C-terminal" evidence="13">
    <location>
        <begin position="425"/>
        <end position="507"/>
    </location>
</feature>
<dbReference type="STRING" id="1255043.TVNIR_0463"/>
<feature type="transmembrane region" description="Helical" evidence="12">
    <location>
        <begin position="357"/>
        <end position="379"/>
    </location>
</feature>
<dbReference type="GO" id="GO:1902600">
    <property type="term" value="P:proton transmembrane transport"/>
    <property type="evidence" value="ECO:0007669"/>
    <property type="project" value="InterPro"/>
</dbReference>
<dbReference type="GO" id="GO:0050660">
    <property type="term" value="F:flavin adenine dinucleotide binding"/>
    <property type="evidence" value="ECO:0007669"/>
    <property type="project" value="InterPro"/>
</dbReference>
<organism evidence="14 15">
    <name type="scientific">Thioalkalivibrio nitratireducens (strain DSM 14787 / UNIQEM 213 / ALEN2)</name>
    <dbReference type="NCBI Taxonomy" id="1255043"/>
    <lineage>
        <taxon>Bacteria</taxon>
        <taxon>Pseudomonadati</taxon>
        <taxon>Pseudomonadota</taxon>
        <taxon>Gammaproteobacteria</taxon>
        <taxon>Chromatiales</taxon>
        <taxon>Ectothiorhodospiraceae</taxon>
        <taxon>Thioalkalivibrio</taxon>
    </lineage>
</organism>
<evidence type="ECO:0000313" key="14">
    <source>
        <dbReference type="EMBL" id="AGA32165.1"/>
    </source>
</evidence>
<dbReference type="PATRIC" id="fig|1255043.3.peg.466"/>
<dbReference type="InterPro" id="IPR036721">
    <property type="entry name" value="RCK_C_sf"/>
</dbReference>
<dbReference type="GO" id="GO:0006813">
    <property type="term" value="P:potassium ion transport"/>
    <property type="evidence" value="ECO:0007669"/>
    <property type="project" value="UniProtKB-KW"/>
</dbReference>
<evidence type="ECO:0000313" key="15">
    <source>
        <dbReference type="Proteomes" id="UP000010809"/>
    </source>
</evidence>
<dbReference type="Proteomes" id="UP000010809">
    <property type="component" value="Chromosome"/>
</dbReference>
<dbReference type="PROSITE" id="PS51202">
    <property type="entry name" value="RCK_C"/>
    <property type="match status" value="1"/>
</dbReference>
<keyword evidence="5" id="KW-0997">Cell inner membrane</keyword>
<accession>L0DT50</accession>
<dbReference type="NCBIfam" id="NF003715">
    <property type="entry name" value="PRK05326.1-2"/>
    <property type="match status" value="1"/>
</dbReference>
<reference evidence="14" key="1">
    <citation type="submission" date="2015-12" db="EMBL/GenBank/DDBJ databases">
        <authorList>
            <person name="Tikhonova T.V."/>
            <person name="Pavlov A.R."/>
            <person name="Beletsky A.V."/>
            <person name="Mardanov A.V."/>
            <person name="Sorokin D.Y."/>
            <person name="Ravin N.V."/>
            <person name="Popov V.O."/>
        </authorList>
    </citation>
    <scope>NUCLEOTIDE SEQUENCE</scope>
    <source>
        <strain evidence="14">DSM 14787</strain>
    </source>
</reference>
<dbReference type="HOGENOM" id="CLU_005912_9_2_6"/>
<keyword evidence="6" id="KW-0633">Potassium transport</keyword>
<feature type="transmembrane region" description="Helical" evidence="12">
    <location>
        <begin position="296"/>
        <end position="313"/>
    </location>
</feature>
<proteinExistence type="predicted"/>
<keyword evidence="11 12" id="KW-0472">Membrane</keyword>
<feature type="transmembrane region" description="Helical" evidence="12">
    <location>
        <begin position="113"/>
        <end position="136"/>
    </location>
</feature>
<evidence type="ECO:0000256" key="10">
    <source>
        <dbReference type="ARBA" id="ARBA00023065"/>
    </source>
</evidence>
<dbReference type="Pfam" id="PF03471">
    <property type="entry name" value="CorC_HlyC"/>
    <property type="match status" value="1"/>
</dbReference>
<dbReference type="eggNOG" id="COG3263">
    <property type="taxonomic scope" value="Bacteria"/>
</dbReference>
<evidence type="ECO:0000256" key="7">
    <source>
        <dbReference type="ARBA" id="ARBA00022692"/>
    </source>
</evidence>
<feature type="transmembrane region" description="Helical" evidence="12">
    <location>
        <begin position="51"/>
        <end position="67"/>
    </location>
</feature>
<dbReference type="KEGG" id="tni:TVNIR_0463"/>
<dbReference type="InterPro" id="IPR006037">
    <property type="entry name" value="RCK_C"/>
</dbReference>
<evidence type="ECO:0000256" key="6">
    <source>
        <dbReference type="ARBA" id="ARBA00022538"/>
    </source>
</evidence>
<dbReference type="NCBIfam" id="NF003714">
    <property type="entry name" value="PRK05326.1-1"/>
    <property type="match status" value="1"/>
</dbReference>
<keyword evidence="8" id="KW-0630">Potassium</keyword>
<dbReference type="PANTHER" id="PTHR32507">
    <property type="entry name" value="NA(+)/H(+) ANTIPORTER 1"/>
    <property type="match status" value="1"/>
</dbReference>
<evidence type="ECO:0000256" key="11">
    <source>
        <dbReference type="ARBA" id="ARBA00023136"/>
    </source>
</evidence>
<keyword evidence="10" id="KW-0406">Ion transport</keyword>
<sequence length="594" mass="63477">MVPVAEKGEARSGLTGRSVTLTAMDWTHQIIFFGALVVLGSILSSVVTSRLGVPLLLVFLGIGMLLGPEGPGGLIFENIPLAHLFGSAALAVILFDGGLRTSVRNFRIGLKPALGLATVGVVLTSGLTGLFAYWWLGLSWLESLLLGAIVGSTDAAAVFSLLHSRGLELKSRVGTTLEIESGSNDPMAIFLTIVLIELILMPDATFGWLVVAEFAQQMGLGAAFGLLGGLVLLGVINRLPMSPGFYPLAALAGALLIFGVTGMLGGSGFLAVYLAGLVMGNRSMESSQNIKRFHDGIASLSQIGMFLMLGVIVTPSELLPVALDAGLLAAVLILLARPIAVAVCLAPFRFPWREQVFIGWVGLRGAVPIILALFPLLAGLGSAEYFFHVVFFVVLISLVVQGWTVAPAARWLGLELPPNSARVQRTHLDIPGQQEMELIGYRLAENTPVVREAWSNFRLPRSARVVAHLRGGRLLDGLEVLDLRAGDHLFIMVAPNELPDLDRLFLATEVPDRLSERSVFGEFVLNGNAQLGAVAVAYGATVPVEDRGRTLEEFLRSRLVAEPVVGDAVDLDRVRLVVREMEGARITRVGLKLL</sequence>
<dbReference type="GO" id="GO:0015297">
    <property type="term" value="F:antiporter activity"/>
    <property type="evidence" value="ECO:0007669"/>
    <property type="project" value="UniProtKB-KW"/>
</dbReference>
<dbReference type="GO" id="GO:0008324">
    <property type="term" value="F:monoatomic cation transmembrane transporter activity"/>
    <property type="evidence" value="ECO:0007669"/>
    <property type="project" value="InterPro"/>
</dbReference>
<keyword evidence="3" id="KW-0050">Antiport</keyword>
<feature type="transmembrane region" description="Helical" evidence="12">
    <location>
        <begin position="79"/>
        <end position="101"/>
    </location>
</feature>
<dbReference type="InterPro" id="IPR038770">
    <property type="entry name" value="Na+/solute_symporter_sf"/>
</dbReference>
<feature type="transmembrane region" description="Helical" evidence="12">
    <location>
        <begin position="187"/>
        <end position="211"/>
    </location>
</feature>
<dbReference type="InterPro" id="IPR006153">
    <property type="entry name" value="Cation/H_exchanger_TM"/>
</dbReference>
<dbReference type="Gene3D" id="1.20.1530.20">
    <property type="match status" value="1"/>
</dbReference>
<dbReference type="InterPro" id="IPR016169">
    <property type="entry name" value="FAD-bd_PCMH_sub2"/>
</dbReference>
<keyword evidence="9 12" id="KW-1133">Transmembrane helix</keyword>
<dbReference type="SMART" id="SM01091">
    <property type="entry name" value="CorC_HlyC"/>
    <property type="match status" value="1"/>
</dbReference>
<evidence type="ECO:0000256" key="12">
    <source>
        <dbReference type="SAM" id="Phobius"/>
    </source>
</evidence>
<evidence type="ECO:0000256" key="8">
    <source>
        <dbReference type="ARBA" id="ARBA00022958"/>
    </source>
</evidence>
<evidence type="ECO:0000256" key="1">
    <source>
        <dbReference type="ARBA" id="ARBA00004651"/>
    </source>
</evidence>
<gene>
    <name evidence="14" type="primary">cvrA [H]</name>
    <name evidence="14" type="ordered locus">TVNIR_0463</name>
</gene>
<feature type="transmembrane region" description="Helical" evidence="12">
    <location>
        <begin position="218"/>
        <end position="236"/>
    </location>
</feature>
<feature type="transmembrane region" description="Helical" evidence="12">
    <location>
        <begin position="325"/>
        <end position="345"/>
    </location>
</feature>
<dbReference type="SUPFAM" id="SSF56176">
    <property type="entry name" value="FAD-binding/transporter-associated domain-like"/>
    <property type="match status" value="1"/>
</dbReference>
<dbReference type="PANTHER" id="PTHR32507:SF7">
    <property type="entry name" value="K(+)_H(+) ANTIPORTER NHAP2"/>
    <property type="match status" value="1"/>
</dbReference>
<protein>
    <submittedName>
        <fullName evidence="14">Na+/H+ antiporter</fullName>
    </submittedName>
</protein>
<evidence type="ECO:0000256" key="3">
    <source>
        <dbReference type="ARBA" id="ARBA00022449"/>
    </source>
</evidence>
<dbReference type="Gene3D" id="3.30.465.10">
    <property type="match status" value="1"/>
</dbReference>
<evidence type="ECO:0000256" key="9">
    <source>
        <dbReference type="ARBA" id="ARBA00022989"/>
    </source>
</evidence>
<dbReference type="InterPro" id="IPR005170">
    <property type="entry name" value="Transptr-assoc_dom"/>
</dbReference>
<keyword evidence="4" id="KW-1003">Cell membrane</keyword>
<evidence type="ECO:0000256" key="2">
    <source>
        <dbReference type="ARBA" id="ARBA00022448"/>
    </source>
</evidence>
<feature type="transmembrane region" description="Helical" evidence="12">
    <location>
        <begin position="385"/>
        <end position="406"/>
    </location>
</feature>
<evidence type="ECO:0000256" key="4">
    <source>
        <dbReference type="ARBA" id="ARBA00022475"/>
    </source>
</evidence>
<dbReference type="Gene3D" id="3.30.70.1450">
    <property type="entry name" value="Regulator of K+ conductance, C-terminal domain"/>
    <property type="match status" value="1"/>
</dbReference>
<dbReference type="EMBL" id="CP003989">
    <property type="protein sequence ID" value="AGA32165.1"/>
    <property type="molecule type" value="Genomic_DNA"/>
</dbReference>
<dbReference type="NCBIfam" id="NF003716">
    <property type="entry name" value="PRK05326.1-3"/>
    <property type="match status" value="1"/>
</dbReference>
<evidence type="ECO:0000256" key="5">
    <source>
        <dbReference type="ARBA" id="ARBA00022519"/>
    </source>
</evidence>
<keyword evidence="15" id="KW-1185">Reference proteome</keyword>
<dbReference type="InterPro" id="IPR036318">
    <property type="entry name" value="FAD-bd_PCMH-like_sf"/>
</dbReference>
<feature type="transmembrane region" description="Helical" evidence="12">
    <location>
        <begin position="248"/>
        <end position="275"/>
    </location>
</feature>
<keyword evidence="7 12" id="KW-0812">Transmembrane</keyword>
<name>L0DT50_THIND</name>
<comment type="subcellular location">
    <subcellularLocation>
        <location evidence="1">Cell membrane</location>
        <topology evidence="1">Multi-pass membrane protein</topology>
    </subcellularLocation>
</comment>
<dbReference type="GO" id="GO:0005886">
    <property type="term" value="C:plasma membrane"/>
    <property type="evidence" value="ECO:0007669"/>
    <property type="project" value="UniProtKB-SubCell"/>
</dbReference>
<keyword evidence="2" id="KW-0813">Transport</keyword>
<evidence type="ECO:0000259" key="13">
    <source>
        <dbReference type="PROSITE" id="PS51202"/>
    </source>
</evidence>
<dbReference type="AlphaFoldDB" id="L0DT50"/>
<feature type="transmembrane region" description="Helical" evidence="12">
    <location>
        <begin position="26"/>
        <end position="44"/>
    </location>
</feature>